<dbReference type="Proteomes" id="UP000010305">
    <property type="component" value="Unassembled WGS sequence"/>
</dbReference>
<evidence type="ECO:0000313" key="2">
    <source>
        <dbReference type="Proteomes" id="UP000010305"/>
    </source>
</evidence>
<accession>J4WNR2</accession>
<sequence>MANNLLSINDLSKQDILDLIEFSNNFIDDQGNFRKENLFPDKK</sequence>
<name>J4WNR2_9GAMM</name>
<reference evidence="1 2" key="1">
    <citation type="journal article" date="2012" name="ISME J.">
        <title>Genomic insights to SAR86, an abundant and uncultivated marine bacterial lineage.</title>
        <authorList>
            <person name="Dupont C.L."/>
            <person name="Rusch D.B."/>
            <person name="Yooseph S."/>
            <person name="Lombardo M.J."/>
            <person name="Richter R.A."/>
            <person name="Valas R."/>
            <person name="Novotny M."/>
            <person name="Yee-Greenbaum J."/>
            <person name="Selengut J.D."/>
            <person name="Haft D.H."/>
            <person name="Halpern A.L."/>
            <person name="Lasken R.S."/>
            <person name="Nealson K."/>
            <person name="Friedman R."/>
            <person name="Venter J.C."/>
        </authorList>
    </citation>
    <scope>NUCLEOTIDE SEQUENCE [LARGE SCALE GENOMIC DNA]</scope>
</reference>
<gene>
    <name evidence="1" type="ORF">NT01SARS_0995</name>
</gene>
<dbReference type="EMBL" id="JH611157">
    <property type="protein sequence ID" value="EJP71190.1"/>
    <property type="molecule type" value="Genomic_DNA"/>
</dbReference>
<proteinExistence type="predicted"/>
<evidence type="ECO:0000313" key="1">
    <source>
        <dbReference type="EMBL" id="EJP71190.1"/>
    </source>
</evidence>
<dbReference type="AlphaFoldDB" id="J4WNR2"/>
<dbReference type="HOGENOM" id="CLU_3239437_0_0_6"/>
<protein>
    <submittedName>
        <fullName evidence="1">Acyl carrier protein</fullName>
    </submittedName>
</protein>
<organism evidence="1 2">
    <name type="scientific">SAR86 cluster bacterium SAR86A</name>
    <dbReference type="NCBI Taxonomy" id="1123866"/>
    <lineage>
        <taxon>Bacteria</taxon>
        <taxon>Pseudomonadati</taxon>
        <taxon>Pseudomonadota</taxon>
        <taxon>Gammaproteobacteria</taxon>
        <taxon>SAR86 cluster</taxon>
    </lineage>
</organism>